<feature type="chain" id="PRO_5035151279" description="Copper-binding protein" evidence="1">
    <location>
        <begin position="24"/>
        <end position="159"/>
    </location>
</feature>
<dbReference type="EMBL" id="JACNJZ010000068">
    <property type="protein sequence ID" value="MBC8317057.1"/>
    <property type="molecule type" value="Genomic_DNA"/>
</dbReference>
<protein>
    <recommendedName>
        <fullName evidence="4">Copper-binding protein</fullName>
    </recommendedName>
</protein>
<accession>A0A8J6ND29</accession>
<dbReference type="Proteomes" id="UP000614424">
    <property type="component" value="Unassembled WGS sequence"/>
</dbReference>
<evidence type="ECO:0000313" key="2">
    <source>
        <dbReference type="EMBL" id="MBC8317057.1"/>
    </source>
</evidence>
<feature type="signal peptide" evidence="1">
    <location>
        <begin position="1"/>
        <end position="23"/>
    </location>
</feature>
<evidence type="ECO:0000313" key="3">
    <source>
        <dbReference type="Proteomes" id="UP000614424"/>
    </source>
</evidence>
<evidence type="ECO:0008006" key="4">
    <source>
        <dbReference type="Google" id="ProtNLM"/>
    </source>
</evidence>
<keyword evidence="1" id="KW-0732">Signal</keyword>
<evidence type="ECO:0000256" key="1">
    <source>
        <dbReference type="SAM" id="SignalP"/>
    </source>
</evidence>
<organism evidence="2 3">
    <name type="scientific">Candidatus Desulfobia pelagia</name>
    <dbReference type="NCBI Taxonomy" id="2841692"/>
    <lineage>
        <taxon>Bacteria</taxon>
        <taxon>Pseudomonadati</taxon>
        <taxon>Thermodesulfobacteriota</taxon>
        <taxon>Desulfobulbia</taxon>
        <taxon>Desulfobulbales</taxon>
        <taxon>Desulfobulbaceae</taxon>
        <taxon>Candidatus Desulfobia</taxon>
    </lineage>
</organism>
<reference evidence="2 3" key="1">
    <citation type="submission" date="2020-08" db="EMBL/GenBank/DDBJ databases">
        <title>Bridging the membrane lipid divide: bacteria of the FCB group superphylum have the potential to synthesize archaeal ether lipids.</title>
        <authorList>
            <person name="Villanueva L."/>
            <person name="Von Meijenfeldt F.A.B."/>
            <person name="Westbye A.B."/>
            <person name="Yadav S."/>
            <person name="Hopmans E.C."/>
            <person name="Dutilh B.E."/>
            <person name="Sinninghe Damste J.S."/>
        </authorList>
    </citation>
    <scope>NUCLEOTIDE SEQUENCE [LARGE SCALE GENOMIC DNA]</scope>
    <source>
        <strain evidence="2">NIOZ-UU47</strain>
    </source>
</reference>
<gene>
    <name evidence="2" type="ORF">H8E41_04070</name>
</gene>
<dbReference type="AlphaFoldDB" id="A0A8J6ND29"/>
<name>A0A8J6ND29_9BACT</name>
<comment type="caution">
    <text evidence="2">The sequence shown here is derived from an EMBL/GenBank/DDBJ whole genome shotgun (WGS) entry which is preliminary data.</text>
</comment>
<proteinExistence type="predicted"/>
<sequence length="159" mass="17729">MKKSLLHLTLALFFFITTTGVHAMDMNHSHDSEKAMDHSGMDMGGDMIMLENDMKDGVMAMAHLLDISKKMKKLGMDQTHHFMVSFTDHKTNKTIDSGIVAVKLIDPSGHQHKAVKLIGMEGSFGSDIALDKHGEYTFEVGTKLADGTKRQFHFTHMAH</sequence>